<evidence type="ECO:0000256" key="4">
    <source>
        <dbReference type="ARBA" id="ARBA00022777"/>
    </source>
</evidence>
<gene>
    <name evidence="8" type="ORF">EST38_g7854</name>
</gene>
<evidence type="ECO:0000256" key="6">
    <source>
        <dbReference type="SAM" id="MobiDB-lite"/>
    </source>
</evidence>
<keyword evidence="9" id="KW-1185">Reference proteome</keyword>
<dbReference type="GO" id="GO:0005634">
    <property type="term" value="C:nucleus"/>
    <property type="evidence" value="ECO:0007669"/>
    <property type="project" value="TreeGrafter"/>
</dbReference>
<dbReference type="Proteomes" id="UP000290288">
    <property type="component" value="Unassembled WGS sequence"/>
</dbReference>
<feature type="region of interest" description="Disordered" evidence="6">
    <location>
        <begin position="1"/>
        <end position="28"/>
    </location>
</feature>
<dbReference type="PANTHER" id="PTHR45646:SF11">
    <property type="entry name" value="SERINE_THREONINE-PROTEIN KINASE DOA"/>
    <property type="match status" value="1"/>
</dbReference>
<organism evidence="8 9">
    <name type="scientific">Candolleomyces aberdarensis</name>
    <dbReference type="NCBI Taxonomy" id="2316362"/>
    <lineage>
        <taxon>Eukaryota</taxon>
        <taxon>Fungi</taxon>
        <taxon>Dikarya</taxon>
        <taxon>Basidiomycota</taxon>
        <taxon>Agaricomycotina</taxon>
        <taxon>Agaricomycetes</taxon>
        <taxon>Agaricomycetidae</taxon>
        <taxon>Agaricales</taxon>
        <taxon>Agaricineae</taxon>
        <taxon>Psathyrellaceae</taxon>
        <taxon>Candolleomyces</taxon>
    </lineage>
</organism>
<protein>
    <recommendedName>
        <fullName evidence="7">Protein kinase domain-containing protein</fullName>
    </recommendedName>
</protein>
<dbReference type="OrthoDB" id="2891702at2759"/>
<accession>A0A4Q2DG89</accession>
<evidence type="ECO:0000313" key="8">
    <source>
        <dbReference type="EMBL" id="RXW17996.1"/>
    </source>
</evidence>
<dbReference type="PANTHER" id="PTHR45646">
    <property type="entry name" value="SERINE/THREONINE-PROTEIN KINASE DOA-RELATED"/>
    <property type="match status" value="1"/>
</dbReference>
<evidence type="ECO:0000256" key="3">
    <source>
        <dbReference type="ARBA" id="ARBA00022741"/>
    </source>
</evidence>
<dbReference type="GO" id="GO:0043484">
    <property type="term" value="P:regulation of RNA splicing"/>
    <property type="evidence" value="ECO:0007669"/>
    <property type="project" value="TreeGrafter"/>
</dbReference>
<evidence type="ECO:0000313" key="9">
    <source>
        <dbReference type="Proteomes" id="UP000290288"/>
    </source>
</evidence>
<comment type="caution">
    <text evidence="8">The sequence shown here is derived from an EMBL/GenBank/DDBJ whole genome shotgun (WGS) entry which is preliminary data.</text>
</comment>
<evidence type="ECO:0000256" key="5">
    <source>
        <dbReference type="ARBA" id="ARBA00022840"/>
    </source>
</evidence>
<dbReference type="InterPro" id="IPR011009">
    <property type="entry name" value="Kinase-like_dom_sf"/>
</dbReference>
<evidence type="ECO:0000256" key="1">
    <source>
        <dbReference type="ARBA" id="ARBA00022527"/>
    </source>
</evidence>
<dbReference type="InterPro" id="IPR008271">
    <property type="entry name" value="Ser/Thr_kinase_AS"/>
</dbReference>
<name>A0A4Q2DG89_9AGAR</name>
<evidence type="ECO:0000259" key="7">
    <source>
        <dbReference type="PROSITE" id="PS50011"/>
    </source>
</evidence>
<dbReference type="AlphaFoldDB" id="A0A4Q2DG89"/>
<dbReference type="Pfam" id="PF00069">
    <property type="entry name" value="Pkinase"/>
    <property type="match status" value="1"/>
</dbReference>
<sequence>MLDTPAVTPSPEKVSEDEPAKQGSIVDDSDDGFEFICDEEPHMIRGPLAPGYASLYLGQRFTDLDRGPGPFPVSHPAQGYEIVRKLGWGEQGSVWLARRLENACQPSFAAIKVLTSSVSKAIIYDESFEMRALLRTARRVMSDHPGRPYCTLLLDAFLYQTPDSLHFCFVFEPLSFSLHEYVEVERRERGKFGFSVDGLRNIARQVLRAVSYIHGNGYIHTDIKSDNIFIDVGVSNEAIAKYLAEHASRTYPARQEPRVSLDHIITVMSEPLPPFSLPDRNGLRLKLGDLGAERDRQIYDSNANTVEGT</sequence>
<dbReference type="Gene3D" id="1.10.510.10">
    <property type="entry name" value="Transferase(Phosphotransferase) domain 1"/>
    <property type="match status" value="1"/>
</dbReference>
<dbReference type="EMBL" id="SDEE01000297">
    <property type="protein sequence ID" value="RXW17996.1"/>
    <property type="molecule type" value="Genomic_DNA"/>
</dbReference>
<dbReference type="SUPFAM" id="SSF56112">
    <property type="entry name" value="Protein kinase-like (PK-like)"/>
    <property type="match status" value="1"/>
</dbReference>
<keyword evidence="2" id="KW-0808">Transferase</keyword>
<keyword evidence="4" id="KW-0418">Kinase</keyword>
<proteinExistence type="predicted"/>
<dbReference type="SMART" id="SM00220">
    <property type="entry name" value="S_TKc"/>
    <property type="match status" value="1"/>
</dbReference>
<evidence type="ECO:0000256" key="2">
    <source>
        <dbReference type="ARBA" id="ARBA00022679"/>
    </source>
</evidence>
<reference evidence="8 9" key="1">
    <citation type="submission" date="2019-01" db="EMBL/GenBank/DDBJ databases">
        <title>Draft genome sequence of Psathyrella aberdarensis IHI B618.</title>
        <authorList>
            <person name="Buettner E."/>
            <person name="Kellner H."/>
        </authorList>
    </citation>
    <scope>NUCLEOTIDE SEQUENCE [LARGE SCALE GENOMIC DNA]</scope>
    <source>
        <strain evidence="8 9">IHI B618</strain>
    </source>
</reference>
<dbReference type="GO" id="GO:0004674">
    <property type="term" value="F:protein serine/threonine kinase activity"/>
    <property type="evidence" value="ECO:0007669"/>
    <property type="project" value="UniProtKB-KW"/>
</dbReference>
<dbReference type="STRING" id="2316362.A0A4Q2DG89"/>
<feature type="domain" description="Protein kinase" evidence="7">
    <location>
        <begin position="80"/>
        <end position="309"/>
    </location>
</feature>
<keyword evidence="3" id="KW-0547">Nucleotide-binding</keyword>
<dbReference type="GO" id="GO:0005524">
    <property type="term" value="F:ATP binding"/>
    <property type="evidence" value="ECO:0007669"/>
    <property type="project" value="UniProtKB-KW"/>
</dbReference>
<keyword evidence="1" id="KW-0723">Serine/threonine-protein kinase</keyword>
<dbReference type="InterPro" id="IPR051175">
    <property type="entry name" value="CLK_kinases"/>
</dbReference>
<dbReference type="PROSITE" id="PS00108">
    <property type="entry name" value="PROTEIN_KINASE_ST"/>
    <property type="match status" value="1"/>
</dbReference>
<keyword evidence="5" id="KW-0067">ATP-binding</keyword>
<dbReference type="Gene3D" id="3.30.200.20">
    <property type="entry name" value="Phosphorylase Kinase, domain 1"/>
    <property type="match status" value="1"/>
</dbReference>
<dbReference type="PROSITE" id="PS50011">
    <property type="entry name" value="PROTEIN_KINASE_DOM"/>
    <property type="match status" value="1"/>
</dbReference>
<dbReference type="InterPro" id="IPR000719">
    <property type="entry name" value="Prot_kinase_dom"/>
</dbReference>